<dbReference type="GO" id="GO:0048193">
    <property type="term" value="P:Golgi vesicle transport"/>
    <property type="evidence" value="ECO:0007669"/>
    <property type="project" value="InterPro"/>
</dbReference>
<dbReference type="GO" id="GO:0005794">
    <property type="term" value="C:Golgi apparatus"/>
    <property type="evidence" value="ECO:0007669"/>
    <property type="project" value="UniProtKB-SubCell"/>
</dbReference>
<dbReference type="AlphaFoldDB" id="A0A6S7FVI3"/>
<keyword evidence="4" id="KW-0653">Protein transport</keyword>
<dbReference type="EMBL" id="CACRXK020000632">
    <property type="protein sequence ID" value="CAB3983598.1"/>
    <property type="molecule type" value="Genomic_DNA"/>
</dbReference>
<evidence type="ECO:0000313" key="14">
    <source>
        <dbReference type="Proteomes" id="UP001152795"/>
    </source>
</evidence>
<dbReference type="PROSITE" id="PS50192">
    <property type="entry name" value="T_SNARE"/>
    <property type="match status" value="1"/>
</dbReference>
<evidence type="ECO:0000256" key="3">
    <source>
        <dbReference type="ARBA" id="ARBA00022692"/>
    </source>
</evidence>
<feature type="region of interest" description="Disordered" evidence="11">
    <location>
        <begin position="110"/>
        <end position="136"/>
    </location>
</feature>
<sequence>MSLEDPFFVVKGEVQKSMNNVSDVHEKWKSLLNNPATVGREEYNLTTSELRNSIRSIEWDLEDLEETIQIVEGNQRKFNLSPDEIESRKNFVKQTKQHLNEIKASVNSPAAQAKLQSSNRQALVGSSGRSSTNKYSRLDQDIERSNQDFIEDQQQQQQLIMDSQDDQIQLVGHSVGVLKTMSQRIGDELDEQNVLLDDLGHEVDMTDSRLQQTLQKIEKVLKLSDDKKQTYVLIGLIVILVVIVVLFIAL</sequence>
<evidence type="ECO:0000256" key="10">
    <source>
        <dbReference type="SAM" id="Coils"/>
    </source>
</evidence>
<dbReference type="CDD" id="cd21443">
    <property type="entry name" value="SNARE_NTD_STX6_STX10"/>
    <property type="match status" value="1"/>
</dbReference>
<dbReference type="OrthoDB" id="546861at2759"/>
<dbReference type="PANTHER" id="PTHR12791">
    <property type="entry name" value="GOLGI SNARE BET1-RELATED"/>
    <property type="match status" value="1"/>
</dbReference>
<keyword evidence="5 12" id="KW-1133">Transmembrane helix</keyword>
<dbReference type="SUPFAM" id="SSF47661">
    <property type="entry name" value="t-snare proteins"/>
    <property type="match status" value="1"/>
</dbReference>
<keyword evidence="7 10" id="KW-0175">Coiled coil</keyword>
<gene>
    <name evidence="13" type="ORF">PACLA_8A018926</name>
</gene>
<dbReference type="CDD" id="cd15851">
    <property type="entry name" value="SNARE_Syntaxin6"/>
    <property type="match status" value="1"/>
</dbReference>
<keyword evidence="6" id="KW-0333">Golgi apparatus</keyword>
<keyword evidence="14" id="KW-1185">Reference proteome</keyword>
<feature type="transmembrane region" description="Helical" evidence="12">
    <location>
        <begin position="231"/>
        <end position="249"/>
    </location>
</feature>
<protein>
    <submittedName>
        <fullName evidence="13">Syntaxin-6-like</fullName>
    </submittedName>
</protein>
<dbReference type="SMART" id="SM00397">
    <property type="entry name" value="t_SNARE"/>
    <property type="match status" value="1"/>
</dbReference>
<dbReference type="FunFam" id="1.20.5.110:FF:000006">
    <property type="entry name" value="Syntaxin 6"/>
    <property type="match status" value="1"/>
</dbReference>
<accession>A0A6S7FVI3</accession>
<dbReference type="Gene3D" id="1.20.5.110">
    <property type="match status" value="1"/>
</dbReference>
<keyword evidence="8 12" id="KW-0472">Membrane</keyword>
<evidence type="ECO:0000256" key="2">
    <source>
        <dbReference type="ARBA" id="ARBA00022448"/>
    </source>
</evidence>
<feature type="coiled-coil region" evidence="10">
    <location>
        <begin position="47"/>
        <end position="74"/>
    </location>
</feature>
<dbReference type="Pfam" id="PF09177">
    <property type="entry name" value="STX6_10_61_N"/>
    <property type="match status" value="1"/>
</dbReference>
<comment type="similarity">
    <text evidence="1">Belongs to the syntaxin family.</text>
</comment>
<reference evidence="13" key="1">
    <citation type="submission" date="2020-04" db="EMBL/GenBank/DDBJ databases">
        <authorList>
            <person name="Alioto T."/>
            <person name="Alioto T."/>
            <person name="Gomez Garrido J."/>
        </authorList>
    </citation>
    <scope>NUCLEOTIDE SEQUENCE</scope>
    <source>
        <strain evidence="13">A484AB</strain>
    </source>
</reference>
<evidence type="ECO:0000256" key="5">
    <source>
        <dbReference type="ARBA" id="ARBA00022989"/>
    </source>
</evidence>
<evidence type="ECO:0000256" key="1">
    <source>
        <dbReference type="ARBA" id="ARBA00009063"/>
    </source>
</evidence>
<evidence type="ECO:0000256" key="9">
    <source>
        <dbReference type="ARBA" id="ARBA00037801"/>
    </source>
</evidence>
<comment type="subcellular location">
    <subcellularLocation>
        <location evidence="9">Golgi apparatus</location>
        <location evidence="9">trans-Golgi network membrane</location>
        <topology evidence="9">Single-pass type IV membrane protein</topology>
    </subcellularLocation>
</comment>
<evidence type="ECO:0000256" key="7">
    <source>
        <dbReference type="ARBA" id="ARBA00023054"/>
    </source>
</evidence>
<dbReference type="GO" id="GO:0016020">
    <property type="term" value="C:membrane"/>
    <property type="evidence" value="ECO:0007669"/>
    <property type="project" value="InterPro"/>
</dbReference>
<dbReference type="InterPro" id="IPR010989">
    <property type="entry name" value="SNARE"/>
</dbReference>
<evidence type="ECO:0000256" key="4">
    <source>
        <dbReference type="ARBA" id="ARBA00022927"/>
    </source>
</evidence>
<organism evidence="13 14">
    <name type="scientific">Paramuricea clavata</name>
    <name type="common">Red gorgonian</name>
    <name type="synonym">Violescent sea-whip</name>
    <dbReference type="NCBI Taxonomy" id="317549"/>
    <lineage>
        <taxon>Eukaryota</taxon>
        <taxon>Metazoa</taxon>
        <taxon>Cnidaria</taxon>
        <taxon>Anthozoa</taxon>
        <taxon>Octocorallia</taxon>
        <taxon>Malacalcyonacea</taxon>
        <taxon>Plexauridae</taxon>
        <taxon>Paramuricea</taxon>
    </lineage>
</organism>
<keyword evidence="2" id="KW-0813">Transport</keyword>
<evidence type="ECO:0000256" key="12">
    <source>
        <dbReference type="SAM" id="Phobius"/>
    </source>
</evidence>
<proteinExistence type="inferred from homology"/>
<evidence type="ECO:0000313" key="13">
    <source>
        <dbReference type="EMBL" id="CAB3983598.1"/>
    </source>
</evidence>
<dbReference type="Proteomes" id="UP001152795">
    <property type="component" value="Unassembled WGS sequence"/>
</dbReference>
<name>A0A6S7FVI3_PARCT</name>
<dbReference type="Gene3D" id="1.20.58.90">
    <property type="match status" value="1"/>
</dbReference>
<dbReference type="InterPro" id="IPR000727">
    <property type="entry name" value="T_SNARE_dom"/>
</dbReference>
<evidence type="ECO:0000256" key="11">
    <source>
        <dbReference type="SAM" id="MobiDB-lite"/>
    </source>
</evidence>
<evidence type="ECO:0000256" key="8">
    <source>
        <dbReference type="ARBA" id="ARBA00023136"/>
    </source>
</evidence>
<keyword evidence="3 12" id="KW-0812">Transmembrane</keyword>
<feature type="compositionally biased region" description="Polar residues" evidence="11">
    <location>
        <begin position="110"/>
        <end position="121"/>
    </location>
</feature>
<dbReference type="FunFam" id="1.20.58.90:FF:000004">
    <property type="entry name" value="Syntaxin 10"/>
    <property type="match status" value="1"/>
</dbReference>
<evidence type="ECO:0000256" key="6">
    <source>
        <dbReference type="ARBA" id="ARBA00023034"/>
    </source>
</evidence>
<comment type="caution">
    <text evidence="13">The sequence shown here is derived from an EMBL/GenBank/DDBJ whole genome shotgun (WGS) entry which is preliminary data.</text>
</comment>
<dbReference type="GO" id="GO:0015031">
    <property type="term" value="P:protein transport"/>
    <property type="evidence" value="ECO:0007669"/>
    <property type="project" value="UniProtKB-KW"/>
</dbReference>
<dbReference type="InterPro" id="IPR015260">
    <property type="entry name" value="Syntaxin-6/10/61_N"/>
</dbReference>
<dbReference type="SUPFAM" id="SSF58038">
    <property type="entry name" value="SNARE fusion complex"/>
    <property type="match status" value="1"/>
</dbReference>